<dbReference type="Gene3D" id="1.10.287.70">
    <property type="match status" value="1"/>
</dbReference>
<reference evidence="4 7" key="1">
    <citation type="submission" date="2018-01" db="EMBL/GenBank/DDBJ databases">
        <title>Whole genome sequencing of Histamine producing bacteria.</title>
        <authorList>
            <person name="Butler K."/>
        </authorList>
    </citation>
    <scope>NUCLEOTIDE SEQUENCE [LARGE SCALE GENOMIC DNA]</scope>
    <source>
        <strain evidence="5 6">ATCC 51761</strain>
        <strain evidence="4 7">NCIMB 13481</strain>
    </source>
</reference>
<feature type="transmembrane region" description="Helical" evidence="2">
    <location>
        <begin position="176"/>
        <end position="195"/>
    </location>
</feature>
<dbReference type="InterPro" id="IPR050721">
    <property type="entry name" value="Trk_Ktr_HKT_K-transport"/>
</dbReference>
<dbReference type="InterPro" id="IPR013099">
    <property type="entry name" value="K_chnl_dom"/>
</dbReference>
<dbReference type="PANTHER" id="PTHR43833:SF11">
    <property type="entry name" value="VOLTAGE-GATED POTASSIUM CHANNEL KCH"/>
    <property type="match status" value="1"/>
</dbReference>
<keyword evidence="6" id="KW-1185">Reference proteome</keyword>
<evidence type="ECO:0000259" key="3">
    <source>
        <dbReference type="PROSITE" id="PS51201"/>
    </source>
</evidence>
<evidence type="ECO:0000256" key="1">
    <source>
        <dbReference type="ARBA" id="ARBA00004651"/>
    </source>
</evidence>
<feature type="transmembrane region" description="Helical" evidence="2">
    <location>
        <begin position="207"/>
        <end position="229"/>
    </location>
</feature>
<comment type="caution">
    <text evidence="4">The sequence shown here is derived from an EMBL/GenBank/DDBJ whole genome shotgun (WGS) entry which is preliminary data.</text>
</comment>
<protein>
    <submittedName>
        <fullName evidence="4">Voltage-gated potassium channel protein</fullName>
    </submittedName>
</protein>
<keyword evidence="2" id="KW-0812">Transmembrane</keyword>
<keyword evidence="2" id="KW-1133">Transmembrane helix</keyword>
<sequence length="409" mass="45029">MNEHVSLIRWIGKTIRRFTGWLYTLRHIFVALFVLGNSGLIFHTIYGLPIDLLTLFNVRDYEQINANFLINAPYFMLGVFIVMSSIGLFFRARISWMISFTLMLINIFYTDHIHPQQTHNIHYGIASLVLLFMVRKYFSKSSVAAGSIFALISVITLLLTSTYGALYFGDGFNPKITSLLTAFYYAIETMSTVGYGDIVPVSEPARLFTISVIVSGITVFATSATSVLGPVVHSGFERLVKGNSKKMDRTNHFIICGLSSLAVNTIKQLTERKQPITVIVSPRIQQVAKDQLEGLDVVVGDYSDGCILTQAGVMNAKAVLALSDDDADNAFIVLSAIELASSARTVALVNESKNINKVKSVNPDIVISPQQFASDILARLLNGESIDSDSIVASLLHSVQGLSEKEIKK</sequence>
<dbReference type="GO" id="GO:0006813">
    <property type="term" value="P:potassium ion transport"/>
    <property type="evidence" value="ECO:0007669"/>
    <property type="project" value="InterPro"/>
</dbReference>
<dbReference type="RefSeq" id="WP_045038705.1">
    <property type="nucleotide sequence ID" value="NZ_JZSR01000055.1"/>
</dbReference>
<keyword evidence="2" id="KW-0472">Membrane</keyword>
<dbReference type="PROSITE" id="PS51201">
    <property type="entry name" value="RCK_N"/>
    <property type="match status" value="1"/>
</dbReference>
<dbReference type="Pfam" id="PF07885">
    <property type="entry name" value="Ion_trans_2"/>
    <property type="match status" value="1"/>
</dbReference>
<name>A0A0D8PKJ6_9GAMM</name>
<dbReference type="Gene3D" id="3.40.50.720">
    <property type="entry name" value="NAD(P)-binding Rossmann-like Domain"/>
    <property type="match status" value="1"/>
</dbReference>
<evidence type="ECO:0000313" key="7">
    <source>
        <dbReference type="Proteomes" id="UP000241954"/>
    </source>
</evidence>
<comment type="subcellular location">
    <subcellularLocation>
        <location evidence="1">Cell membrane</location>
        <topology evidence="1">Multi-pass membrane protein</topology>
    </subcellularLocation>
</comment>
<dbReference type="PANTHER" id="PTHR43833">
    <property type="entry name" value="POTASSIUM CHANNEL PROTEIN 2-RELATED-RELATED"/>
    <property type="match status" value="1"/>
</dbReference>
<keyword evidence="4" id="KW-0813">Transport</keyword>
<feature type="domain" description="RCK N-terminal" evidence="3">
    <location>
        <begin position="250"/>
        <end position="367"/>
    </location>
</feature>
<evidence type="ECO:0000256" key="2">
    <source>
        <dbReference type="SAM" id="Phobius"/>
    </source>
</evidence>
<dbReference type="SUPFAM" id="SSF51735">
    <property type="entry name" value="NAD(P)-binding Rossmann-fold domains"/>
    <property type="match status" value="1"/>
</dbReference>
<dbReference type="Proteomes" id="UP000241190">
    <property type="component" value="Unassembled WGS sequence"/>
</dbReference>
<dbReference type="Pfam" id="PF02254">
    <property type="entry name" value="TrkA_N"/>
    <property type="match status" value="1"/>
</dbReference>
<evidence type="ECO:0000313" key="5">
    <source>
        <dbReference type="EMBL" id="PSW92323.1"/>
    </source>
</evidence>
<dbReference type="GO" id="GO:0005886">
    <property type="term" value="C:plasma membrane"/>
    <property type="evidence" value="ECO:0007669"/>
    <property type="project" value="UniProtKB-SubCell"/>
</dbReference>
<gene>
    <name evidence="4" type="ORF">C9I88_14570</name>
    <name evidence="5" type="ORF">C9J52_18840</name>
</gene>
<evidence type="ECO:0000313" key="6">
    <source>
        <dbReference type="Proteomes" id="UP000241190"/>
    </source>
</evidence>
<dbReference type="InterPro" id="IPR036291">
    <property type="entry name" value="NAD(P)-bd_dom_sf"/>
</dbReference>
<feature type="transmembrane region" description="Helical" evidence="2">
    <location>
        <begin position="145"/>
        <end position="164"/>
    </location>
</feature>
<organism evidence="4 7">
    <name type="scientific">Photobacterium iliopiscarium</name>
    <dbReference type="NCBI Taxonomy" id="56192"/>
    <lineage>
        <taxon>Bacteria</taxon>
        <taxon>Pseudomonadati</taxon>
        <taxon>Pseudomonadota</taxon>
        <taxon>Gammaproteobacteria</taxon>
        <taxon>Vibrionales</taxon>
        <taxon>Vibrionaceae</taxon>
        <taxon>Photobacterium</taxon>
    </lineage>
</organism>
<dbReference type="AlphaFoldDB" id="A0A0D8PKJ6"/>
<dbReference type="EMBL" id="PYOP01000047">
    <property type="protein sequence ID" value="PSW92323.1"/>
    <property type="molecule type" value="Genomic_DNA"/>
</dbReference>
<feature type="transmembrane region" description="Helical" evidence="2">
    <location>
        <begin position="66"/>
        <end position="83"/>
    </location>
</feature>
<proteinExistence type="predicted"/>
<evidence type="ECO:0000313" key="4">
    <source>
        <dbReference type="EMBL" id="PSV94646.1"/>
    </source>
</evidence>
<accession>A0A0D8PKJ6</accession>
<dbReference type="InterPro" id="IPR003148">
    <property type="entry name" value="RCK_N"/>
</dbReference>
<keyword evidence="4" id="KW-0406">Ion transport</keyword>
<dbReference type="GO" id="GO:0034220">
    <property type="term" value="P:monoatomic ion transmembrane transport"/>
    <property type="evidence" value="ECO:0007669"/>
    <property type="project" value="UniProtKB-KW"/>
</dbReference>
<dbReference type="EMBL" id="PYLW01000017">
    <property type="protein sequence ID" value="PSV94646.1"/>
    <property type="molecule type" value="Genomic_DNA"/>
</dbReference>
<dbReference type="SUPFAM" id="SSF81324">
    <property type="entry name" value="Voltage-gated potassium channels"/>
    <property type="match status" value="1"/>
</dbReference>
<keyword evidence="4" id="KW-0407">Ion channel</keyword>
<feature type="transmembrane region" description="Helical" evidence="2">
    <location>
        <begin position="21"/>
        <end position="46"/>
    </location>
</feature>
<dbReference type="STRING" id="56192.UB38_10610"/>
<dbReference type="Proteomes" id="UP000241954">
    <property type="component" value="Unassembled WGS sequence"/>
</dbReference>
<dbReference type="NCBIfam" id="NF007828">
    <property type="entry name" value="PRK10537.1"/>
    <property type="match status" value="1"/>
</dbReference>